<dbReference type="OrthoDB" id="538816at2759"/>
<protein>
    <submittedName>
        <fullName evidence="1">Uncharacterized protein</fullName>
    </submittedName>
</protein>
<dbReference type="EMBL" id="CAIIXF020000005">
    <property type="protein sequence ID" value="CAH1784991.1"/>
    <property type="molecule type" value="Genomic_DNA"/>
</dbReference>
<sequence length="109" mass="12021">CSPSVGWYNHNGTCYFYQDHSETAATDLNIKCNSAGERLKIYSTNDMDFIDKYIDSSVLVDIGIESDGASWVYIDGNPLNITMWDTAAGHPNNSIGNCSAVYPGQLWQS</sequence>
<keyword evidence="2" id="KW-1185">Reference proteome</keyword>
<feature type="non-terminal residue" evidence="1">
    <location>
        <position position="1"/>
    </location>
</feature>
<accession>A0A8J1T538</accession>
<proteinExistence type="predicted"/>
<dbReference type="Gene3D" id="3.10.100.10">
    <property type="entry name" value="Mannose-Binding Protein A, subunit A"/>
    <property type="match status" value="1"/>
</dbReference>
<comment type="caution">
    <text evidence="1">The sequence shown here is derived from an EMBL/GenBank/DDBJ whole genome shotgun (WGS) entry which is preliminary data.</text>
</comment>
<dbReference type="AlphaFoldDB" id="A0A8J1T538"/>
<evidence type="ECO:0000313" key="1">
    <source>
        <dbReference type="EMBL" id="CAH1784991.1"/>
    </source>
</evidence>
<gene>
    <name evidence="1" type="ORF">OFUS_LOCUS11106</name>
</gene>
<name>A0A8J1T538_OWEFU</name>
<evidence type="ECO:0000313" key="2">
    <source>
        <dbReference type="Proteomes" id="UP000749559"/>
    </source>
</evidence>
<reference evidence="1" key="1">
    <citation type="submission" date="2022-03" db="EMBL/GenBank/DDBJ databases">
        <authorList>
            <person name="Martin C."/>
        </authorList>
    </citation>
    <scope>NUCLEOTIDE SEQUENCE</scope>
</reference>
<dbReference type="InterPro" id="IPR016186">
    <property type="entry name" value="C-type_lectin-like/link_sf"/>
</dbReference>
<dbReference type="InterPro" id="IPR016187">
    <property type="entry name" value="CTDL_fold"/>
</dbReference>
<feature type="non-terminal residue" evidence="1">
    <location>
        <position position="109"/>
    </location>
</feature>
<dbReference type="InterPro" id="IPR001304">
    <property type="entry name" value="C-type_lectin-like"/>
</dbReference>
<dbReference type="PROSITE" id="PS50041">
    <property type="entry name" value="C_TYPE_LECTIN_2"/>
    <property type="match status" value="1"/>
</dbReference>
<dbReference type="Proteomes" id="UP000749559">
    <property type="component" value="Unassembled WGS sequence"/>
</dbReference>
<organism evidence="1 2">
    <name type="scientific">Owenia fusiformis</name>
    <name type="common">Polychaete worm</name>
    <dbReference type="NCBI Taxonomy" id="6347"/>
    <lineage>
        <taxon>Eukaryota</taxon>
        <taxon>Metazoa</taxon>
        <taxon>Spiralia</taxon>
        <taxon>Lophotrochozoa</taxon>
        <taxon>Annelida</taxon>
        <taxon>Polychaeta</taxon>
        <taxon>Sedentaria</taxon>
        <taxon>Canalipalpata</taxon>
        <taxon>Sabellida</taxon>
        <taxon>Oweniida</taxon>
        <taxon>Oweniidae</taxon>
        <taxon>Owenia</taxon>
    </lineage>
</organism>
<dbReference type="SUPFAM" id="SSF56436">
    <property type="entry name" value="C-type lectin-like"/>
    <property type="match status" value="1"/>
</dbReference>